<dbReference type="InterPro" id="IPR010105">
    <property type="entry name" value="TonB_sidphr_rcpt"/>
</dbReference>
<evidence type="ECO:0000256" key="6">
    <source>
        <dbReference type="ARBA" id="ARBA00022692"/>
    </source>
</evidence>
<dbReference type="InterPro" id="IPR039426">
    <property type="entry name" value="TonB-dep_rcpt-like"/>
</dbReference>
<dbReference type="AlphaFoldDB" id="A0A2M9H096"/>
<keyword evidence="6 14" id="KW-0812">Transmembrane</keyword>
<evidence type="ECO:0000256" key="5">
    <source>
        <dbReference type="ARBA" id="ARBA00022496"/>
    </source>
</evidence>
<evidence type="ECO:0000256" key="15">
    <source>
        <dbReference type="RuleBase" id="RU003357"/>
    </source>
</evidence>
<dbReference type="RefSeq" id="WP_068950107.1">
    <property type="nucleotide sequence ID" value="NZ_CADILE010000016.1"/>
</dbReference>
<keyword evidence="5" id="KW-0410">Iron transport</keyword>
<evidence type="ECO:0000256" key="8">
    <source>
        <dbReference type="ARBA" id="ARBA00023004"/>
    </source>
</evidence>
<comment type="similarity">
    <text evidence="2 14 15">Belongs to the TonB-dependent receptor family.</text>
</comment>
<evidence type="ECO:0000256" key="14">
    <source>
        <dbReference type="PROSITE-ProRule" id="PRU01360"/>
    </source>
</evidence>
<dbReference type="GO" id="GO:0009279">
    <property type="term" value="C:cell outer membrane"/>
    <property type="evidence" value="ECO:0007669"/>
    <property type="project" value="UniProtKB-SubCell"/>
</dbReference>
<evidence type="ECO:0000256" key="9">
    <source>
        <dbReference type="ARBA" id="ARBA00023065"/>
    </source>
</evidence>
<dbReference type="PANTHER" id="PTHR32552">
    <property type="entry name" value="FERRICHROME IRON RECEPTOR-RELATED"/>
    <property type="match status" value="1"/>
</dbReference>
<keyword evidence="7" id="KW-0732">Signal</keyword>
<dbReference type="PANTHER" id="PTHR32552:SF74">
    <property type="entry name" value="HYDROXAMATE SIDEROPHORE RECEPTOR FHUE"/>
    <property type="match status" value="1"/>
</dbReference>
<comment type="subcellular location">
    <subcellularLocation>
        <location evidence="1 14">Cell outer membrane</location>
        <topology evidence="1 14">Multi-pass membrane protein</topology>
    </subcellularLocation>
</comment>
<dbReference type="Proteomes" id="UP000494122">
    <property type="component" value="Unassembled WGS sequence"/>
</dbReference>
<evidence type="ECO:0000256" key="1">
    <source>
        <dbReference type="ARBA" id="ARBA00004571"/>
    </source>
</evidence>
<organism evidence="18 19">
    <name type="scientific">Achromobacter ruhlandii</name>
    <dbReference type="NCBI Taxonomy" id="72557"/>
    <lineage>
        <taxon>Bacteria</taxon>
        <taxon>Pseudomonadati</taxon>
        <taxon>Pseudomonadota</taxon>
        <taxon>Betaproteobacteria</taxon>
        <taxon>Burkholderiales</taxon>
        <taxon>Alcaligenaceae</taxon>
        <taxon>Achromobacter</taxon>
    </lineage>
</organism>
<keyword evidence="11 14" id="KW-0472">Membrane</keyword>
<evidence type="ECO:0000256" key="13">
    <source>
        <dbReference type="ARBA" id="ARBA00023237"/>
    </source>
</evidence>
<keyword evidence="12 18" id="KW-0675">Receptor</keyword>
<proteinExistence type="inferred from homology"/>
<keyword evidence="8" id="KW-0408">Iron</keyword>
<dbReference type="Gene3D" id="2.40.170.20">
    <property type="entry name" value="TonB-dependent receptor, beta-barrel domain"/>
    <property type="match status" value="1"/>
</dbReference>
<evidence type="ECO:0000256" key="11">
    <source>
        <dbReference type="ARBA" id="ARBA00023136"/>
    </source>
</evidence>
<dbReference type="NCBIfam" id="TIGR01783">
    <property type="entry name" value="TonB-siderophor"/>
    <property type="match status" value="1"/>
</dbReference>
<dbReference type="CDD" id="cd01347">
    <property type="entry name" value="ligand_gated_channel"/>
    <property type="match status" value="1"/>
</dbReference>
<keyword evidence="10 15" id="KW-0798">TonB box</keyword>
<accession>A0A2M9H096</accession>
<evidence type="ECO:0000256" key="3">
    <source>
        <dbReference type="ARBA" id="ARBA00022448"/>
    </source>
</evidence>
<dbReference type="InterPro" id="IPR000531">
    <property type="entry name" value="Beta-barrel_TonB"/>
</dbReference>
<keyword evidence="4 14" id="KW-1134">Transmembrane beta strand</keyword>
<dbReference type="GO" id="GO:0015891">
    <property type="term" value="P:siderophore transport"/>
    <property type="evidence" value="ECO:0007669"/>
    <property type="project" value="InterPro"/>
</dbReference>
<name>A0A2M9H096_9BURK</name>
<evidence type="ECO:0000259" key="16">
    <source>
        <dbReference type="Pfam" id="PF00593"/>
    </source>
</evidence>
<evidence type="ECO:0000256" key="4">
    <source>
        <dbReference type="ARBA" id="ARBA00022452"/>
    </source>
</evidence>
<keyword evidence="3 14" id="KW-0813">Transport</keyword>
<feature type="domain" description="TonB-dependent receptor-like beta-barrel" evidence="16">
    <location>
        <begin position="276"/>
        <end position="683"/>
    </location>
</feature>
<dbReference type="SUPFAM" id="SSF56935">
    <property type="entry name" value="Porins"/>
    <property type="match status" value="1"/>
</dbReference>
<protein>
    <submittedName>
        <fullName evidence="18">Fe(3+)-pyochelin receptor</fullName>
    </submittedName>
</protein>
<reference evidence="18 19" key="1">
    <citation type="submission" date="2020-04" db="EMBL/GenBank/DDBJ databases">
        <authorList>
            <person name="De Canck E."/>
        </authorList>
    </citation>
    <scope>NUCLEOTIDE SEQUENCE [LARGE SCALE GENOMIC DNA]</scope>
    <source>
        <strain evidence="18 19">LMG 3328</strain>
    </source>
</reference>
<evidence type="ECO:0000259" key="17">
    <source>
        <dbReference type="Pfam" id="PF07715"/>
    </source>
</evidence>
<evidence type="ECO:0000256" key="12">
    <source>
        <dbReference type="ARBA" id="ARBA00023170"/>
    </source>
</evidence>
<evidence type="ECO:0000313" key="19">
    <source>
        <dbReference type="Proteomes" id="UP000494122"/>
    </source>
</evidence>
<dbReference type="Gene3D" id="2.170.130.10">
    <property type="entry name" value="TonB-dependent receptor, plug domain"/>
    <property type="match status" value="1"/>
</dbReference>
<dbReference type="InterPro" id="IPR036942">
    <property type="entry name" value="Beta-barrel_TonB_sf"/>
</dbReference>
<evidence type="ECO:0000256" key="10">
    <source>
        <dbReference type="ARBA" id="ARBA00023077"/>
    </source>
</evidence>
<dbReference type="Pfam" id="PF07715">
    <property type="entry name" value="Plug"/>
    <property type="match status" value="1"/>
</dbReference>
<dbReference type="Pfam" id="PF00593">
    <property type="entry name" value="TonB_dep_Rec_b-barrel"/>
    <property type="match status" value="1"/>
</dbReference>
<evidence type="ECO:0000256" key="2">
    <source>
        <dbReference type="ARBA" id="ARBA00009810"/>
    </source>
</evidence>
<gene>
    <name evidence="18" type="primary">fptA_3</name>
    <name evidence="18" type="ORF">LMG3328_04813</name>
</gene>
<dbReference type="InterPro" id="IPR037066">
    <property type="entry name" value="Plug_dom_sf"/>
</dbReference>
<sequence length="715" mass="78560">MRSRFGNKARRARLARQWPLWLAVATGPALAEGTQEAKGAATLPAVTVSGEREAGATQQPTLGKLPLSVRETPQSISVIGQEQIRQQNLHTLDDVMRHATGITVQPHHHLTTAYFARGFQIESFEQDGVPAMMGNRAAAPEDMAIYERVEILRGANGLLHGAGNPSATVNLVRKRGQRQFAFGGELSAGSWDNYRAEVDLGGPLNDSGRVRGRVVGVMADRGFFYESANEKTGLFYGTAEVDLGPDTVLSAGLLHSRVRSHPPPSMGGLPRYKDGAPIGLRRSVNLESAGSRSDWNTTRVFADLDHRFGQGWRARLSVDHLRSNSEMKYLTVNGGIDRATGLGAKLSGGGIKYDNSQTSVDAYVSGPVELFGRRHELLFGANSLRTSYENLNADVTSAQLNMPMDVFHWHPRDVPDYDIGPYKSAGINRDREQGVYGMGRFSLADPLTLVLGARMDWSRLEAPKASQRTNAKFTPYGGLIVDLDRQWSLYGSYAQVFMPQIDQLDRDGQPLDPVTGTNTEAGVKGELMDGALNVSLALFQIQQKNRAQADPSVVCAGRRCPSVAGGEVRSRGFEAEAAGAITPYWTVAAGYTFNTTKYMVDTRASGQTYASFTPRHIFRLWTEYALPALERRLSVGGGVQVQSGFYNVARTITLRQGGYALADMRVAYRVDKHVTVALNANNLFDRVYYQRLNDASWTNYYGEPRNFMLTVRAEY</sequence>
<keyword evidence="13 14" id="KW-0998">Cell outer membrane</keyword>
<dbReference type="FunFam" id="2.170.130.10:FF:000010">
    <property type="entry name" value="Ferripyoverdine receptor"/>
    <property type="match status" value="1"/>
</dbReference>
<evidence type="ECO:0000313" key="18">
    <source>
        <dbReference type="EMBL" id="CAB3911326.1"/>
    </source>
</evidence>
<dbReference type="GO" id="GO:0038023">
    <property type="term" value="F:signaling receptor activity"/>
    <property type="evidence" value="ECO:0007669"/>
    <property type="project" value="InterPro"/>
</dbReference>
<dbReference type="EMBL" id="CADILE010000016">
    <property type="protein sequence ID" value="CAB3911326.1"/>
    <property type="molecule type" value="Genomic_DNA"/>
</dbReference>
<dbReference type="InterPro" id="IPR012910">
    <property type="entry name" value="Plug_dom"/>
</dbReference>
<evidence type="ECO:0000256" key="7">
    <source>
        <dbReference type="ARBA" id="ARBA00022729"/>
    </source>
</evidence>
<dbReference type="PROSITE" id="PS52016">
    <property type="entry name" value="TONB_DEPENDENT_REC_3"/>
    <property type="match status" value="1"/>
</dbReference>
<feature type="domain" description="TonB-dependent receptor plug" evidence="17">
    <location>
        <begin position="69"/>
        <end position="167"/>
    </location>
</feature>
<dbReference type="GO" id="GO:0015344">
    <property type="term" value="F:siderophore uptake transmembrane transporter activity"/>
    <property type="evidence" value="ECO:0007669"/>
    <property type="project" value="TreeGrafter"/>
</dbReference>
<keyword evidence="9" id="KW-0406">Ion transport</keyword>